<name>A0A7D5LYQ1_9ARCH</name>
<dbReference type="KEGG" id="ncl:C5F47_00720"/>
<reference evidence="2 3" key="1">
    <citation type="submission" date="2018-02" db="EMBL/GenBank/DDBJ databases">
        <title>Complete genome of Nitrosopumilus cobalaminigenes HCA1.</title>
        <authorList>
            <person name="Qin W."/>
            <person name="Zheng Y."/>
            <person name="Stahl D.A."/>
        </authorList>
    </citation>
    <scope>NUCLEOTIDE SEQUENCE [LARGE SCALE GENOMIC DNA]</scope>
    <source>
        <strain evidence="2 3">HCA1</strain>
    </source>
</reference>
<keyword evidence="1" id="KW-0812">Transmembrane</keyword>
<organism evidence="2 3">
    <name type="scientific">Nitrosopumilus cobalaminigenes</name>
    <dbReference type="NCBI Taxonomy" id="1470066"/>
    <lineage>
        <taxon>Archaea</taxon>
        <taxon>Nitrososphaerota</taxon>
        <taxon>Nitrososphaeria</taxon>
        <taxon>Nitrosopumilales</taxon>
        <taxon>Nitrosopumilaceae</taxon>
        <taxon>Nitrosopumilus</taxon>
    </lineage>
</organism>
<gene>
    <name evidence="2" type="ORF">C5F47_00720</name>
</gene>
<feature type="transmembrane region" description="Helical" evidence="1">
    <location>
        <begin position="43"/>
        <end position="65"/>
    </location>
</feature>
<evidence type="ECO:0000313" key="3">
    <source>
        <dbReference type="Proteomes" id="UP000509771"/>
    </source>
</evidence>
<dbReference type="AlphaFoldDB" id="A0A7D5LYQ1"/>
<sequence length="499" mass="55971">MSNIRVTYSGLISLVLGIVSVLLGLIFMLIVTRTLNPLEYGTWGLISGIVLYASIIEPMISYWAIRETARNVDSGKTAVSSSLLISLGGIAIYLVSAYLVSGKTDANQDVILMGTILIPLIFLNRVLTSISFGWKPQSASFGQLCFALIEIPVVLLLVYFLQLGTVGVIFTVAIAYSASIIFYLIYSREKLRNNIKKEFLKKWFKLSWIALYPAIGLTALFLDVTIFSIITGSVIGIAFWTASLVITNIITNSGLISRAVYPKLLQGNGHEFLSDNLRHLFYFSILFTFLSITFAKPALFALNPTYVVAVPIVIILSIQIFLYTISGNLQTFITGIEKVDENINSTFKDYLKSKLFHIPTITIIQSILYLASLTIVLFVMNSTTDSQLDLVIYWAIVSLSIQVPISIITFILIKKHFTVKFDLKSIFKYLFGGLISLIITNFLLELFLVYNVELIEFLPNVIIYLFIGISIYFGITYLIDNKTRKLFESIFRAVLNKNY</sequence>
<proteinExistence type="predicted"/>
<dbReference type="EMBL" id="CP026993">
    <property type="protein sequence ID" value="QLH02206.1"/>
    <property type="molecule type" value="Genomic_DNA"/>
</dbReference>
<feature type="transmembrane region" description="Helical" evidence="1">
    <location>
        <begin position="167"/>
        <end position="186"/>
    </location>
</feature>
<feature type="transmembrane region" description="Helical" evidence="1">
    <location>
        <begin position="206"/>
        <end position="231"/>
    </location>
</feature>
<dbReference type="OrthoDB" id="5027at2157"/>
<keyword evidence="3" id="KW-1185">Reference proteome</keyword>
<feature type="transmembrane region" description="Helical" evidence="1">
    <location>
        <begin position="280"/>
        <end position="300"/>
    </location>
</feature>
<accession>A0A7D5LYQ1</accession>
<feature type="transmembrane region" description="Helical" evidence="1">
    <location>
        <begin position="391"/>
        <end position="413"/>
    </location>
</feature>
<dbReference type="RefSeq" id="WP_179361036.1">
    <property type="nucleotide sequence ID" value="NZ_CP026993.1"/>
</dbReference>
<feature type="transmembrane region" description="Helical" evidence="1">
    <location>
        <begin position="306"/>
        <end position="325"/>
    </location>
</feature>
<dbReference type="Proteomes" id="UP000509771">
    <property type="component" value="Chromosome"/>
</dbReference>
<feature type="transmembrane region" description="Helical" evidence="1">
    <location>
        <begin position="139"/>
        <end position="161"/>
    </location>
</feature>
<keyword evidence="1" id="KW-1133">Transmembrane helix</keyword>
<feature type="transmembrane region" description="Helical" evidence="1">
    <location>
        <begin position="110"/>
        <end position="127"/>
    </location>
</feature>
<dbReference type="GeneID" id="56058489"/>
<feature type="transmembrane region" description="Helical" evidence="1">
    <location>
        <begin position="77"/>
        <end position="98"/>
    </location>
</feature>
<keyword evidence="1" id="KW-0472">Membrane</keyword>
<protein>
    <recommendedName>
        <fullName evidence="4">Polysaccharide biosynthesis protein C-terminal domain-containing protein</fullName>
    </recommendedName>
</protein>
<evidence type="ECO:0000256" key="1">
    <source>
        <dbReference type="SAM" id="Phobius"/>
    </source>
</evidence>
<feature type="transmembrane region" description="Helical" evidence="1">
    <location>
        <begin position="461"/>
        <end position="479"/>
    </location>
</feature>
<feature type="transmembrane region" description="Helical" evidence="1">
    <location>
        <begin position="355"/>
        <end position="379"/>
    </location>
</feature>
<evidence type="ECO:0000313" key="2">
    <source>
        <dbReference type="EMBL" id="QLH02206.1"/>
    </source>
</evidence>
<feature type="transmembrane region" description="Helical" evidence="1">
    <location>
        <begin position="12"/>
        <end position="31"/>
    </location>
</feature>
<feature type="transmembrane region" description="Helical" evidence="1">
    <location>
        <begin position="425"/>
        <end position="449"/>
    </location>
</feature>
<feature type="transmembrane region" description="Helical" evidence="1">
    <location>
        <begin position="237"/>
        <end position="260"/>
    </location>
</feature>
<evidence type="ECO:0008006" key="4">
    <source>
        <dbReference type="Google" id="ProtNLM"/>
    </source>
</evidence>